<reference evidence="2" key="1">
    <citation type="journal article" date="2014" name="Int. J. Syst. Evol. Microbiol.">
        <title>Complete genome sequence of Corynebacterium casei LMG S-19264T (=DSM 44701T), isolated from a smear-ripened cheese.</title>
        <authorList>
            <consortium name="US DOE Joint Genome Institute (JGI-PGF)"/>
            <person name="Walter F."/>
            <person name="Albersmeier A."/>
            <person name="Kalinowski J."/>
            <person name="Ruckert C."/>
        </authorList>
    </citation>
    <scope>NUCLEOTIDE SEQUENCE</scope>
    <source>
        <strain evidence="2">CCM 7217</strain>
    </source>
</reference>
<keyword evidence="1" id="KW-1133">Transmembrane helix</keyword>
<evidence type="ECO:0000313" key="3">
    <source>
        <dbReference type="Proteomes" id="UP000646833"/>
    </source>
</evidence>
<protein>
    <submittedName>
        <fullName evidence="2">Uncharacterized protein</fullName>
    </submittedName>
</protein>
<feature type="transmembrane region" description="Helical" evidence="1">
    <location>
        <begin position="6"/>
        <end position="30"/>
    </location>
</feature>
<proteinExistence type="predicted"/>
<accession>A0A830DQT1</accession>
<keyword evidence="1" id="KW-0812">Transmembrane</keyword>
<evidence type="ECO:0000256" key="1">
    <source>
        <dbReference type="SAM" id="Phobius"/>
    </source>
</evidence>
<dbReference type="EMBL" id="BMCI01000001">
    <property type="protein sequence ID" value="GGC44152.1"/>
    <property type="molecule type" value="Genomic_DNA"/>
</dbReference>
<name>A0A830DQT1_9EURY</name>
<dbReference type="AlphaFoldDB" id="A0A830DQT1"/>
<keyword evidence="1" id="KW-0472">Membrane</keyword>
<dbReference type="Proteomes" id="UP000646833">
    <property type="component" value="Unassembled WGS sequence"/>
</dbReference>
<gene>
    <name evidence="2" type="ORF">GCM10007209_02200</name>
</gene>
<evidence type="ECO:0000313" key="2">
    <source>
        <dbReference type="EMBL" id="GGC44152.1"/>
    </source>
</evidence>
<comment type="caution">
    <text evidence="2">The sequence shown here is derived from an EMBL/GenBank/DDBJ whole genome shotgun (WGS) entry which is preliminary data.</text>
</comment>
<reference evidence="2" key="2">
    <citation type="submission" date="2020-09" db="EMBL/GenBank/DDBJ databases">
        <authorList>
            <person name="Sun Q."/>
            <person name="Sedlacek I."/>
        </authorList>
    </citation>
    <scope>NUCLEOTIDE SEQUENCE</scope>
    <source>
        <strain evidence="2">CCM 7217</strain>
    </source>
</reference>
<sequence>MISVNFRTLGIVVVAALVVVAVAAGGLWAFGRLSFLDSYGSQYDYSVRISADEPVSNVTVLVPLPVSDGSSAVGDAVESREYLLPAGWGYAVAETEYGPMLRLRADEIPADPTYYRSVVENDRLVRWERIPASEYSRNDSDTLRVEHDAIDLSADVRVNQSIDTLAPEGTEPLFEPRENARLVPCDWPSEGDDTRCYDYESMLFVQYDGPATTNVSVSVELRGANSWWVGGWNYNEYVDHVAAYDLPADRQGWVVADGELRTGVGNYPRNPPQ</sequence>
<organism evidence="2 3">
    <name type="scientific">Haloferax sulfurifontis</name>
    <dbReference type="NCBI Taxonomy" id="255616"/>
    <lineage>
        <taxon>Archaea</taxon>
        <taxon>Methanobacteriati</taxon>
        <taxon>Methanobacteriota</taxon>
        <taxon>Stenosarchaea group</taxon>
        <taxon>Halobacteria</taxon>
        <taxon>Halobacteriales</taxon>
        <taxon>Haloferacaceae</taxon>
        <taxon>Haloferax</taxon>
    </lineage>
</organism>